<name>T0GHU9_9LEPT</name>
<dbReference type="STRING" id="1049789.LEP1GSC050_0443"/>
<proteinExistence type="predicted"/>
<dbReference type="Proteomes" id="UP000015454">
    <property type="component" value="Unassembled WGS sequence"/>
</dbReference>
<reference evidence="1" key="1">
    <citation type="submission" date="2013-05" db="EMBL/GenBank/DDBJ databases">
        <authorList>
            <person name="Harkins D.M."/>
            <person name="Durkin A.S."/>
            <person name="Brinkac L.M."/>
            <person name="Haft D.H."/>
            <person name="Selengut J.D."/>
            <person name="Sanka R."/>
            <person name="DePew J."/>
            <person name="Purushe J."/>
            <person name="Hartskeerl R.A."/>
            <person name="Ahmed A."/>
            <person name="van der Linden H."/>
            <person name="Goris M.G.A."/>
            <person name="Vinetz J.M."/>
            <person name="Sutton G.G."/>
            <person name="Nierman W.C."/>
            <person name="Fouts D.E."/>
        </authorList>
    </citation>
    <scope>NUCLEOTIDE SEQUENCE [LARGE SCALE GENOMIC DNA]</scope>
    <source>
        <strain evidence="1">5399</strain>
    </source>
</reference>
<comment type="caution">
    <text evidence="1">The sequence shown here is derived from an EMBL/GenBank/DDBJ whole genome shotgun (WGS) entry which is preliminary data.</text>
</comment>
<gene>
    <name evidence="1" type="ORF">LEP1GSC050_0443</name>
</gene>
<dbReference type="AlphaFoldDB" id="T0GHU9"/>
<dbReference type="EMBL" id="AHMO02000007">
    <property type="protein sequence ID" value="EQA46424.1"/>
    <property type="molecule type" value="Genomic_DNA"/>
</dbReference>
<sequence>MLHIRFFFALLFNTPLISETFRREFTISGAKGYNYNLIIYFNPRRVVRAISSPYKQFLYQYYFNIKILAIYTNIFKK</sequence>
<accession>T0GHU9</accession>
<keyword evidence="2" id="KW-1185">Reference proteome</keyword>
<evidence type="ECO:0000313" key="2">
    <source>
        <dbReference type="Proteomes" id="UP000015454"/>
    </source>
</evidence>
<evidence type="ECO:0000313" key="1">
    <source>
        <dbReference type="EMBL" id="EQA46424.1"/>
    </source>
</evidence>
<protein>
    <submittedName>
        <fullName evidence="1">Uncharacterized protein</fullName>
    </submittedName>
</protein>
<organism evidence="1 2">
    <name type="scientific">Leptospira broomii serovar Hurstbridge str. 5399</name>
    <dbReference type="NCBI Taxonomy" id="1049789"/>
    <lineage>
        <taxon>Bacteria</taxon>
        <taxon>Pseudomonadati</taxon>
        <taxon>Spirochaetota</taxon>
        <taxon>Spirochaetia</taxon>
        <taxon>Leptospirales</taxon>
        <taxon>Leptospiraceae</taxon>
        <taxon>Leptospira</taxon>
    </lineage>
</organism>